<evidence type="ECO:0000256" key="10">
    <source>
        <dbReference type="ARBA" id="ARBA00023237"/>
    </source>
</evidence>
<keyword evidence="9 11" id="KW-0472">Membrane</keyword>
<keyword evidence="10 11" id="KW-0998">Cell outer membrane</keyword>
<evidence type="ECO:0000259" key="15">
    <source>
        <dbReference type="Pfam" id="PF07715"/>
    </source>
</evidence>
<sequence>MQVFFRMSSVILLSAVSMPAMAQASASQGQDQVEEAAKSDHLEDIVVTAQRRSENLQRVPISITAVTGENLVKAGITDTQALAIVTPGLQLNSVRSAVVPFLRGIGTVNITPGDEGATAVYVDGILNPVATANVFALNNVERVEVLRGPQGTLFGRNTVGGLINVITKDPSETFGMNAEVGYGNYNTVFGSAYVTGGLAPGVAADVAVYGTHQGDGWGRNLNLGTDANFNREFALRSKLAVDLGTNTTAIFSADYSHGESDIGSSRQPLPGAISTGGLLAVGSIYDNAGEVPPRGRKEQYGFSLNLSHDFGSATLRSITAYRHYNVESNLDADGTPLKVFDIRDTQVANTFQQELLLTGSLSNLDYTVGLFYYHSAAGYHPITFASTVRATNNLIIDDEMKTNSFAAFAQGTYSITPSTRITAGLRYTRDERKIDGTITSQAGFPTPPGPGVLLSSTATLPASVTNRHFERLTWRGVIDQELGSGIFAYFSASRGFKSGVFSTTTPTAPAVQPETVDAYEVGLKADLFDKRLRLNVSAFKYNYKNIQVTSIGATGSPILLNAAAGKFRGVDGEIIYIAPVSIGSLQFRANFSVLDAKYSSFPSALFYNPAPGGGNSSSFGDASGNAAVQAPKFASSISVDYSVPVGVLGNLGLTATWAHNDGFFWDAQNRVSEPSFDVVNGEISLTSVDETWRIRLFGKNIFDKKRYIFVSIGANGDTGAAASPRTYGVAISRKF</sequence>
<evidence type="ECO:0000256" key="8">
    <source>
        <dbReference type="ARBA" id="ARBA00023077"/>
    </source>
</evidence>
<evidence type="ECO:0000313" key="17">
    <source>
        <dbReference type="Proteomes" id="UP000562395"/>
    </source>
</evidence>
<dbReference type="PROSITE" id="PS52016">
    <property type="entry name" value="TONB_DEPENDENT_REC_3"/>
    <property type="match status" value="1"/>
</dbReference>
<dbReference type="RefSeq" id="WP_183615288.1">
    <property type="nucleotide sequence ID" value="NZ_JACICY010000030.1"/>
</dbReference>
<proteinExistence type="inferred from homology"/>
<evidence type="ECO:0000256" key="9">
    <source>
        <dbReference type="ARBA" id="ARBA00023136"/>
    </source>
</evidence>
<dbReference type="InterPro" id="IPR012910">
    <property type="entry name" value="Plug_dom"/>
</dbReference>
<dbReference type="InterPro" id="IPR036942">
    <property type="entry name" value="Beta-barrel_TonB_sf"/>
</dbReference>
<evidence type="ECO:0000259" key="14">
    <source>
        <dbReference type="Pfam" id="PF00593"/>
    </source>
</evidence>
<evidence type="ECO:0000256" key="3">
    <source>
        <dbReference type="ARBA" id="ARBA00022452"/>
    </source>
</evidence>
<feature type="chain" id="PRO_5031272068" evidence="13">
    <location>
        <begin position="23"/>
        <end position="735"/>
    </location>
</feature>
<evidence type="ECO:0000256" key="4">
    <source>
        <dbReference type="ARBA" id="ARBA00022496"/>
    </source>
</evidence>
<reference evidence="16 17" key="1">
    <citation type="submission" date="2020-08" db="EMBL/GenBank/DDBJ databases">
        <title>Genomic Encyclopedia of Type Strains, Phase IV (KMG-IV): sequencing the most valuable type-strain genomes for metagenomic binning, comparative biology and taxonomic classification.</title>
        <authorList>
            <person name="Goeker M."/>
        </authorList>
    </citation>
    <scope>NUCLEOTIDE SEQUENCE [LARGE SCALE GENOMIC DNA]</scope>
    <source>
        <strain evidence="16 17">DSM 14552</strain>
    </source>
</reference>
<keyword evidence="3 11" id="KW-1134">Transmembrane beta strand</keyword>
<dbReference type="Pfam" id="PF07715">
    <property type="entry name" value="Plug"/>
    <property type="match status" value="1"/>
</dbReference>
<evidence type="ECO:0000256" key="13">
    <source>
        <dbReference type="SAM" id="SignalP"/>
    </source>
</evidence>
<evidence type="ECO:0000256" key="11">
    <source>
        <dbReference type="PROSITE-ProRule" id="PRU01360"/>
    </source>
</evidence>
<dbReference type="PANTHER" id="PTHR32552">
    <property type="entry name" value="FERRICHROME IRON RECEPTOR-RELATED"/>
    <property type="match status" value="1"/>
</dbReference>
<dbReference type="Proteomes" id="UP000562395">
    <property type="component" value="Unassembled WGS sequence"/>
</dbReference>
<evidence type="ECO:0000313" key="16">
    <source>
        <dbReference type="EMBL" id="MBB3862886.1"/>
    </source>
</evidence>
<dbReference type="Gene3D" id="2.40.170.20">
    <property type="entry name" value="TonB-dependent receptor, beta-barrel domain"/>
    <property type="match status" value="1"/>
</dbReference>
<evidence type="ECO:0000256" key="5">
    <source>
        <dbReference type="ARBA" id="ARBA00022692"/>
    </source>
</evidence>
<keyword evidence="6" id="KW-0408">Iron</keyword>
<comment type="similarity">
    <text evidence="11 12">Belongs to the TonB-dependent receptor family.</text>
</comment>
<feature type="signal peptide" evidence="13">
    <location>
        <begin position="1"/>
        <end position="22"/>
    </location>
</feature>
<organism evidence="16 17">
    <name type="scientific">Novosphingobium hassiacum</name>
    <dbReference type="NCBI Taxonomy" id="173676"/>
    <lineage>
        <taxon>Bacteria</taxon>
        <taxon>Pseudomonadati</taxon>
        <taxon>Pseudomonadota</taxon>
        <taxon>Alphaproteobacteria</taxon>
        <taxon>Sphingomonadales</taxon>
        <taxon>Sphingomonadaceae</taxon>
        <taxon>Novosphingobium</taxon>
    </lineage>
</organism>
<evidence type="ECO:0000256" key="7">
    <source>
        <dbReference type="ARBA" id="ARBA00023065"/>
    </source>
</evidence>
<keyword evidence="5 11" id="KW-0812">Transmembrane</keyword>
<dbReference type="Pfam" id="PF00593">
    <property type="entry name" value="TonB_dep_Rec_b-barrel"/>
    <property type="match status" value="1"/>
</dbReference>
<comment type="subcellular location">
    <subcellularLocation>
        <location evidence="1 11">Cell outer membrane</location>
        <topology evidence="1 11">Multi-pass membrane protein</topology>
    </subcellularLocation>
</comment>
<feature type="domain" description="TonB-dependent receptor plug" evidence="15">
    <location>
        <begin position="56"/>
        <end position="161"/>
    </location>
</feature>
<keyword evidence="2 11" id="KW-0813">Transport</keyword>
<dbReference type="PANTHER" id="PTHR32552:SF81">
    <property type="entry name" value="TONB-DEPENDENT OUTER MEMBRANE RECEPTOR"/>
    <property type="match status" value="1"/>
</dbReference>
<dbReference type="EMBL" id="JACICY010000030">
    <property type="protein sequence ID" value="MBB3862886.1"/>
    <property type="molecule type" value="Genomic_DNA"/>
</dbReference>
<keyword evidence="17" id="KW-1185">Reference proteome</keyword>
<name>A0A7W6A0H8_9SPHN</name>
<evidence type="ECO:0000256" key="1">
    <source>
        <dbReference type="ARBA" id="ARBA00004571"/>
    </source>
</evidence>
<dbReference type="GO" id="GO:0009279">
    <property type="term" value="C:cell outer membrane"/>
    <property type="evidence" value="ECO:0007669"/>
    <property type="project" value="UniProtKB-SubCell"/>
</dbReference>
<gene>
    <name evidence="16" type="ORF">GGQ88_004189</name>
</gene>
<dbReference type="InterPro" id="IPR000531">
    <property type="entry name" value="Beta-barrel_TonB"/>
</dbReference>
<dbReference type="InterPro" id="IPR039426">
    <property type="entry name" value="TonB-dep_rcpt-like"/>
</dbReference>
<dbReference type="GO" id="GO:0006826">
    <property type="term" value="P:iron ion transport"/>
    <property type="evidence" value="ECO:0007669"/>
    <property type="project" value="UniProtKB-KW"/>
</dbReference>
<evidence type="ECO:0000256" key="2">
    <source>
        <dbReference type="ARBA" id="ARBA00022448"/>
    </source>
</evidence>
<dbReference type="SUPFAM" id="SSF56935">
    <property type="entry name" value="Porins"/>
    <property type="match status" value="1"/>
</dbReference>
<keyword evidence="16" id="KW-0675">Receptor</keyword>
<feature type="domain" description="TonB-dependent receptor-like beta-barrel" evidence="14">
    <location>
        <begin position="292"/>
        <end position="701"/>
    </location>
</feature>
<evidence type="ECO:0000256" key="12">
    <source>
        <dbReference type="RuleBase" id="RU003357"/>
    </source>
</evidence>
<evidence type="ECO:0000256" key="6">
    <source>
        <dbReference type="ARBA" id="ARBA00023004"/>
    </source>
</evidence>
<keyword evidence="7" id="KW-0406">Ion transport</keyword>
<dbReference type="CDD" id="cd01347">
    <property type="entry name" value="ligand_gated_channel"/>
    <property type="match status" value="1"/>
</dbReference>
<keyword evidence="8 12" id="KW-0798">TonB box</keyword>
<keyword evidence="4" id="KW-0410">Iron transport</keyword>
<protein>
    <submittedName>
        <fullName evidence="16">Iron complex outermembrane receptor protein</fullName>
    </submittedName>
</protein>
<accession>A0A7W6A0H8</accession>
<dbReference type="AlphaFoldDB" id="A0A7W6A0H8"/>
<keyword evidence="13" id="KW-0732">Signal</keyword>
<comment type="caution">
    <text evidence="16">The sequence shown here is derived from an EMBL/GenBank/DDBJ whole genome shotgun (WGS) entry which is preliminary data.</text>
</comment>